<evidence type="ECO:0000313" key="3">
    <source>
        <dbReference type="Proteomes" id="UP000499080"/>
    </source>
</evidence>
<keyword evidence="3" id="KW-1185">Reference proteome</keyword>
<organism evidence="2 3">
    <name type="scientific">Araneus ventricosus</name>
    <name type="common">Orbweaver spider</name>
    <name type="synonym">Epeira ventricosa</name>
    <dbReference type="NCBI Taxonomy" id="182803"/>
    <lineage>
        <taxon>Eukaryota</taxon>
        <taxon>Metazoa</taxon>
        <taxon>Ecdysozoa</taxon>
        <taxon>Arthropoda</taxon>
        <taxon>Chelicerata</taxon>
        <taxon>Arachnida</taxon>
        <taxon>Araneae</taxon>
        <taxon>Araneomorphae</taxon>
        <taxon>Entelegynae</taxon>
        <taxon>Araneoidea</taxon>
        <taxon>Araneidae</taxon>
        <taxon>Araneus</taxon>
    </lineage>
</organism>
<reference evidence="2 3" key="1">
    <citation type="journal article" date="2019" name="Sci. Rep.">
        <title>Orb-weaving spider Araneus ventricosus genome elucidates the spidroin gene catalogue.</title>
        <authorList>
            <person name="Kono N."/>
            <person name="Nakamura H."/>
            <person name="Ohtoshi R."/>
            <person name="Moran D.A.P."/>
            <person name="Shinohara A."/>
            <person name="Yoshida Y."/>
            <person name="Fujiwara M."/>
            <person name="Mori M."/>
            <person name="Tomita M."/>
            <person name="Arakawa K."/>
        </authorList>
    </citation>
    <scope>NUCLEOTIDE SEQUENCE [LARGE SCALE GENOMIC DNA]</scope>
</reference>
<proteinExistence type="predicted"/>
<name>A0A4Y2PT20_ARAVE</name>
<dbReference type="EMBL" id="BGPR01004730">
    <property type="protein sequence ID" value="GBN02764.1"/>
    <property type="molecule type" value="Genomic_DNA"/>
</dbReference>
<gene>
    <name evidence="2" type="ORF">AVEN_122106_1</name>
    <name evidence="1" type="ORF">AVEN_97716_1</name>
</gene>
<dbReference type="Proteomes" id="UP000499080">
    <property type="component" value="Unassembled WGS sequence"/>
</dbReference>
<dbReference type="EMBL" id="BGPR01011848">
    <property type="protein sequence ID" value="GBN53266.1"/>
    <property type="molecule type" value="Genomic_DNA"/>
</dbReference>
<dbReference type="AlphaFoldDB" id="A0A4Y2PT20"/>
<accession>A0A4Y2PT20</accession>
<protein>
    <submittedName>
        <fullName evidence="2">Uncharacterized protein</fullName>
    </submittedName>
</protein>
<evidence type="ECO:0000313" key="1">
    <source>
        <dbReference type="EMBL" id="GBN02764.1"/>
    </source>
</evidence>
<comment type="caution">
    <text evidence="2">The sequence shown here is derived from an EMBL/GenBank/DDBJ whole genome shotgun (WGS) entry which is preliminary data.</text>
</comment>
<sequence length="118" mass="13256">MRKEKTFAEQRRGRISPLESAELLMFEEAISRLLHLRLGITALPAARSIIEGMRATKKRCSRVCEKLPADNKTGKNGIGSRHFLCLYRVLRAGEDALLKIYSIINNGTEELANSKLAE</sequence>
<evidence type="ECO:0000313" key="2">
    <source>
        <dbReference type="EMBL" id="GBN53266.1"/>
    </source>
</evidence>